<dbReference type="EMBL" id="JANIEX010000801">
    <property type="protein sequence ID" value="KAJ3563057.1"/>
    <property type="molecule type" value="Genomic_DNA"/>
</dbReference>
<dbReference type="AlphaFoldDB" id="A0AAD5VL71"/>
<comment type="caution">
    <text evidence="2">The sequence shown here is derived from an EMBL/GenBank/DDBJ whole genome shotgun (WGS) entry which is preliminary data.</text>
</comment>
<reference evidence="2" key="1">
    <citation type="submission" date="2022-07" db="EMBL/GenBank/DDBJ databases">
        <title>Genome Sequence of Leucocoprinus birnbaumii.</title>
        <authorList>
            <person name="Buettner E."/>
        </authorList>
    </citation>
    <scope>NUCLEOTIDE SEQUENCE</scope>
    <source>
        <strain evidence="2">VT141</strain>
    </source>
</reference>
<keyword evidence="3" id="KW-1185">Reference proteome</keyword>
<proteinExistence type="predicted"/>
<accession>A0AAD5VL71</accession>
<gene>
    <name evidence="2" type="ORF">NP233_g9185</name>
</gene>
<evidence type="ECO:0000313" key="3">
    <source>
        <dbReference type="Proteomes" id="UP001213000"/>
    </source>
</evidence>
<feature type="compositionally biased region" description="Basic residues" evidence="1">
    <location>
        <begin position="119"/>
        <end position="131"/>
    </location>
</feature>
<sequence>MARNRRKNKKAVLPQTQAPIGLDLPYDVLSEIFLILWAQSYTCVSQAPFLPTRLGAVSTFWRHVAWLTPQLWTDLELTNSFWWSKDRLYILNLYLKNVGNSTLNLTIEDYPSDLEAKRSGKSRKGRSKRLRSMASDSDPFPSSEFIHVIPFPARDVFTDIFVRHPEKLKSVVMEKYVYSWLQEIEAISQSSGFPNLETFSIDSDIGDDPAQTLMQFGTIAPPVDIQNVPQLQNISLVGPRVQFSFPWSQILSLHLIFVDAVYAMQAVLGCPNLQDLQVSELDISPVEDDFPFPRERLDLPALDSFLFAGFSVPYSWEVGLTQYLSFSGLKNLRFEPSPLSFERHADFLRNLPSTLETLFLFGDSSQEFVRSLTELLTRSVHLEKLAITFSDPLPHEFLRYVTLKPRQHPVLPALADLTFILLPASNKLERKRYPAILKFLRSRWGMRCPDGVSPIYSFEIRLIRDRPPKVNSLPKNFLAGARELREEGMNIFITAAVGNGEGYMALF</sequence>
<evidence type="ECO:0008006" key="4">
    <source>
        <dbReference type="Google" id="ProtNLM"/>
    </source>
</evidence>
<evidence type="ECO:0000313" key="2">
    <source>
        <dbReference type="EMBL" id="KAJ3563057.1"/>
    </source>
</evidence>
<protein>
    <recommendedName>
        <fullName evidence="4">F-box domain-containing protein</fullName>
    </recommendedName>
</protein>
<evidence type="ECO:0000256" key="1">
    <source>
        <dbReference type="SAM" id="MobiDB-lite"/>
    </source>
</evidence>
<organism evidence="2 3">
    <name type="scientific">Leucocoprinus birnbaumii</name>
    <dbReference type="NCBI Taxonomy" id="56174"/>
    <lineage>
        <taxon>Eukaryota</taxon>
        <taxon>Fungi</taxon>
        <taxon>Dikarya</taxon>
        <taxon>Basidiomycota</taxon>
        <taxon>Agaricomycotina</taxon>
        <taxon>Agaricomycetes</taxon>
        <taxon>Agaricomycetidae</taxon>
        <taxon>Agaricales</taxon>
        <taxon>Agaricineae</taxon>
        <taxon>Agaricaceae</taxon>
        <taxon>Leucocoprinus</taxon>
    </lineage>
</organism>
<name>A0AAD5VL71_9AGAR</name>
<feature type="region of interest" description="Disordered" evidence="1">
    <location>
        <begin position="116"/>
        <end position="139"/>
    </location>
</feature>
<dbReference type="Proteomes" id="UP001213000">
    <property type="component" value="Unassembled WGS sequence"/>
</dbReference>